<feature type="compositionally biased region" description="Basic and acidic residues" evidence="1">
    <location>
        <begin position="386"/>
        <end position="401"/>
    </location>
</feature>
<accession>A0A9P4LM41</accession>
<feature type="compositionally biased region" description="Acidic residues" evidence="1">
    <location>
        <begin position="223"/>
        <end position="241"/>
    </location>
</feature>
<feature type="compositionally biased region" description="Basic and acidic residues" evidence="1">
    <location>
        <begin position="331"/>
        <end position="343"/>
    </location>
</feature>
<dbReference type="EMBL" id="ML978189">
    <property type="protein sequence ID" value="KAF2030528.1"/>
    <property type="molecule type" value="Genomic_DNA"/>
</dbReference>
<feature type="compositionally biased region" description="Basic residues" evidence="1">
    <location>
        <begin position="303"/>
        <end position="319"/>
    </location>
</feature>
<dbReference type="OrthoDB" id="5368821at2759"/>
<dbReference type="AlphaFoldDB" id="A0A9P4LM41"/>
<evidence type="ECO:0000313" key="4">
    <source>
        <dbReference type="Proteomes" id="UP000799777"/>
    </source>
</evidence>
<gene>
    <name evidence="3" type="ORF">EK21DRAFT_65271</name>
</gene>
<dbReference type="InterPro" id="IPR055781">
    <property type="entry name" value="DUF7357"/>
</dbReference>
<feature type="region of interest" description="Disordered" evidence="1">
    <location>
        <begin position="508"/>
        <end position="552"/>
    </location>
</feature>
<organism evidence="3 4">
    <name type="scientific">Setomelanomma holmii</name>
    <dbReference type="NCBI Taxonomy" id="210430"/>
    <lineage>
        <taxon>Eukaryota</taxon>
        <taxon>Fungi</taxon>
        <taxon>Dikarya</taxon>
        <taxon>Ascomycota</taxon>
        <taxon>Pezizomycotina</taxon>
        <taxon>Dothideomycetes</taxon>
        <taxon>Pleosporomycetidae</taxon>
        <taxon>Pleosporales</taxon>
        <taxon>Pleosporineae</taxon>
        <taxon>Phaeosphaeriaceae</taxon>
        <taxon>Setomelanomma</taxon>
    </lineage>
</organism>
<feature type="compositionally biased region" description="Acidic residues" evidence="1">
    <location>
        <begin position="191"/>
        <end position="212"/>
    </location>
</feature>
<dbReference type="Pfam" id="PF24054">
    <property type="entry name" value="DUF7357"/>
    <property type="match status" value="1"/>
</dbReference>
<feature type="compositionally biased region" description="Basic residues" evidence="1">
    <location>
        <begin position="529"/>
        <end position="539"/>
    </location>
</feature>
<proteinExistence type="predicted"/>
<evidence type="ECO:0000259" key="2">
    <source>
        <dbReference type="Pfam" id="PF24054"/>
    </source>
</evidence>
<name>A0A9P4LM41_9PLEO</name>
<feature type="compositionally biased region" description="Polar residues" evidence="1">
    <location>
        <begin position="284"/>
        <end position="295"/>
    </location>
</feature>
<evidence type="ECO:0000313" key="3">
    <source>
        <dbReference type="EMBL" id="KAF2030528.1"/>
    </source>
</evidence>
<feature type="region of interest" description="Disordered" evidence="1">
    <location>
        <begin position="163"/>
        <end position="487"/>
    </location>
</feature>
<protein>
    <recommendedName>
        <fullName evidence="2">DUF7357 domain-containing protein</fullName>
    </recommendedName>
</protein>
<sequence>MRLRLTVQRNSLPAANVLWNVSETNSTQAYTITRLLEDINHVIPLEAEQWGLEQYVVEVGGFECLHFSPVVQALKEDDHVTIRPLMTAEERARTLTGRHQISDDGRHLVDGIPFGRPYLRHPNRPAVRIPPRKRQRLDDVEEDVAMASLLTRMLEAGKLDSLVNHRPSLGPSRQARRQSMPRTVRFKEPAIVDDDDDDDDDEDSDEDDEDFEPVGAQNGDVSMDAESENETDADSETDTDSPDASNTSSSDSDDTSSDSDSDSDVESDASSPPEVMTSKGIPQLAQNKAPGSSKNVAPGHGRGATRSRNSRRTRTNRLRRLQEAGELPPDADLKAMAEYEATHQEATMPEQRPVSPAVEPSRPVDSNPGKRKRVDEDEAMENTAELEQRKEELMARFDEAKASTMVPAEAILQEPAVIQQPPSPQHDTEEMQTAKKDTPKKRLRPDTSAIGRILARQAMSSTRKSSKAKPVGERAPEPEGASDPEFWKSKINLSAFECWDEEFELSAPPFPFQQHWDPVSRRMREKAEKKKQKNGRRKQRESMPVEQEEEEEVEKIYLDYDDTGATEHPDAKISAAIEDQLRQDVATAAQADPPSLPEDISTLPELSSGDIKKGAVIVCKFFAVNPITITPEVSGFKTAIVDQEGDSGNGAGTIRLKIAQRDLPKREKKFDNKGNRIYDAADQFYMEDEEEDEGLWEGQFTELIEPKLLRAV</sequence>
<feature type="compositionally biased region" description="Acidic residues" evidence="1">
    <location>
        <begin position="251"/>
        <end position="267"/>
    </location>
</feature>
<feature type="domain" description="DUF7357" evidence="2">
    <location>
        <begin position="1"/>
        <end position="132"/>
    </location>
</feature>
<feature type="compositionally biased region" description="Basic and acidic residues" evidence="1">
    <location>
        <begin position="518"/>
        <end position="528"/>
    </location>
</feature>
<keyword evidence="4" id="KW-1185">Reference proteome</keyword>
<evidence type="ECO:0000256" key="1">
    <source>
        <dbReference type="SAM" id="MobiDB-lite"/>
    </source>
</evidence>
<dbReference type="Proteomes" id="UP000799777">
    <property type="component" value="Unassembled WGS sequence"/>
</dbReference>
<feature type="compositionally biased region" description="Basic and acidic residues" evidence="1">
    <location>
        <begin position="426"/>
        <end position="437"/>
    </location>
</feature>
<comment type="caution">
    <text evidence="3">The sequence shown here is derived from an EMBL/GenBank/DDBJ whole genome shotgun (WGS) entry which is preliminary data.</text>
</comment>
<reference evidence="3" key="1">
    <citation type="journal article" date="2020" name="Stud. Mycol.">
        <title>101 Dothideomycetes genomes: a test case for predicting lifestyles and emergence of pathogens.</title>
        <authorList>
            <person name="Haridas S."/>
            <person name="Albert R."/>
            <person name="Binder M."/>
            <person name="Bloem J."/>
            <person name="Labutti K."/>
            <person name="Salamov A."/>
            <person name="Andreopoulos B."/>
            <person name="Baker S."/>
            <person name="Barry K."/>
            <person name="Bills G."/>
            <person name="Bluhm B."/>
            <person name="Cannon C."/>
            <person name="Castanera R."/>
            <person name="Culley D."/>
            <person name="Daum C."/>
            <person name="Ezra D."/>
            <person name="Gonzalez J."/>
            <person name="Henrissat B."/>
            <person name="Kuo A."/>
            <person name="Liang C."/>
            <person name="Lipzen A."/>
            <person name="Lutzoni F."/>
            <person name="Magnuson J."/>
            <person name="Mondo S."/>
            <person name="Nolan M."/>
            <person name="Ohm R."/>
            <person name="Pangilinan J."/>
            <person name="Park H.-J."/>
            <person name="Ramirez L."/>
            <person name="Alfaro M."/>
            <person name="Sun H."/>
            <person name="Tritt A."/>
            <person name="Yoshinaga Y."/>
            <person name="Zwiers L.-H."/>
            <person name="Turgeon B."/>
            <person name="Goodwin S."/>
            <person name="Spatafora J."/>
            <person name="Crous P."/>
            <person name="Grigoriev I."/>
        </authorList>
    </citation>
    <scope>NUCLEOTIDE SEQUENCE</scope>
    <source>
        <strain evidence="3">CBS 110217</strain>
    </source>
</reference>